<proteinExistence type="predicted"/>
<dbReference type="EMBL" id="CP046236">
    <property type="protein sequence ID" value="WFD48918.1"/>
    <property type="molecule type" value="Genomic_DNA"/>
</dbReference>
<keyword evidence="3" id="KW-1185">Reference proteome</keyword>
<gene>
    <name evidence="2" type="ORF">GLX27_003591</name>
</gene>
<reference evidence="2 3" key="1">
    <citation type="journal article" date="2020" name="Elife">
        <title>Loss of centromere function drives karyotype evolution in closely related Malassezia species.</title>
        <authorList>
            <person name="Sankaranarayanan S.R."/>
            <person name="Ianiri G."/>
            <person name="Coelho M.A."/>
            <person name="Reza M.H."/>
            <person name="Thimmappa B.C."/>
            <person name="Ganguly P."/>
            <person name="Vadnala R.N."/>
            <person name="Sun S."/>
            <person name="Siddharthan R."/>
            <person name="Tellgren-Roth C."/>
            <person name="Dawson T.L."/>
            <person name="Heitman J."/>
            <person name="Sanyal K."/>
        </authorList>
    </citation>
    <scope>NUCLEOTIDE SEQUENCE [LARGE SCALE GENOMIC DNA]</scope>
    <source>
        <strain evidence="2">CBS14141</strain>
    </source>
</reference>
<evidence type="ECO:0000313" key="2">
    <source>
        <dbReference type="EMBL" id="WFD48918.1"/>
    </source>
</evidence>
<name>A0ABY8EXW4_MALFU</name>
<dbReference type="Proteomes" id="UP000818624">
    <property type="component" value="Chromosome 3"/>
</dbReference>
<accession>A0ABY8EXW4</accession>
<feature type="region of interest" description="Disordered" evidence="1">
    <location>
        <begin position="350"/>
        <end position="377"/>
    </location>
</feature>
<evidence type="ECO:0000256" key="1">
    <source>
        <dbReference type="SAM" id="MobiDB-lite"/>
    </source>
</evidence>
<organism evidence="2 3">
    <name type="scientific">Malassezia furfur</name>
    <name type="common">Pityriasis versicolor infection agent</name>
    <name type="synonym">Pityrosporum furfur</name>
    <dbReference type="NCBI Taxonomy" id="55194"/>
    <lineage>
        <taxon>Eukaryota</taxon>
        <taxon>Fungi</taxon>
        <taxon>Dikarya</taxon>
        <taxon>Basidiomycota</taxon>
        <taxon>Ustilaginomycotina</taxon>
        <taxon>Malasseziomycetes</taxon>
        <taxon>Malasseziales</taxon>
        <taxon>Malasseziaceae</taxon>
        <taxon>Malassezia</taxon>
    </lineage>
</organism>
<protein>
    <submittedName>
        <fullName evidence="2">Uncharacterized protein</fullName>
    </submittedName>
</protein>
<sequence length="469" mass="50266">MDAVCAGCGAVGTVHRVPEIDGRVCTACAALADECALDAPVDAAADAHEPWPTDAERRLRRHTYDPEHGRRAAHRRTRAHYTSMIHSAAVRMGYAYASERSAALWGQVGATLPRAQAAVAAAALYAVLRHDRRAVDVAAVAIAMEQPYDAVVRALRTLRTHHPVAFADAHVEDPGVYVGAHLAYLVRAAPAAGEPNGPLLSRVNLDEAQRLGAAIAQQCRLYELTGLDAQPFAFAIALHALEGATQRTLVIRALVPLATHAMAEQPVHGCTAAPASGSASTILARYAEVGKMLAAAVAALPWARPGKRQGARRHTALYVRDLVAYWAQHGHPAKTEAPRAWTSCFHAPGAGAARRDRRGPIPTLSPPPSPPSPPSLARRLQLTSAAIDALSDAQVDRMLFARAEFNSYLRPPAEQEVVRRLKGWDATERAATPPPAPLPIDTPRRLRAAPHLYTPLDPAELSEGSDWEM</sequence>
<feature type="compositionally biased region" description="Pro residues" evidence="1">
    <location>
        <begin position="363"/>
        <end position="374"/>
    </location>
</feature>
<evidence type="ECO:0000313" key="3">
    <source>
        <dbReference type="Proteomes" id="UP000818624"/>
    </source>
</evidence>